<gene>
    <name evidence="3" type="ORF">AB6A40_000510</name>
</gene>
<comment type="function">
    <text evidence="2">Accessory subunit of the mitochondrial membrane respiratory chain NADH dehydrogenase (Complex I), that is believed not to be involved in catalysis. Complex I functions in the transfer of electrons from NADH to the respiratory chain. The immediate electron acceptor for the enzyme is believed to be ubiquinone.</text>
</comment>
<dbReference type="Proteomes" id="UP001608902">
    <property type="component" value="Unassembled WGS sequence"/>
</dbReference>
<accession>A0ABD6E499</accession>
<keyword evidence="2" id="KW-0472">Membrane</keyword>
<comment type="similarity">
    <text evidence="1 2">Belongs to the complex I NDUFA12 subunit family.</text>
</comment>
<comment type="caution">
    <text evidence="3">The sequence shown here is derived from an EMBL/GenBank/DDBJ whole genome shotgun (WGS) entry which is preliminary data.</text>
</comment>
<comment type="subcellular location">
    <subcellularLocation>
        <location evidence="2">Mitochondrion inner membrane</location>
        <topology evidence="2">Peripheral membrane protein</topology>
        <orientation evidence="2">Matrix side</orientation>
    </subcellularLocation>
</comment>
<dbReference type="InterPro" id="IPR007763">
    <property type="entry name" value="NDUFA12"/>
</dbReference>
<comment type="subunit">
    <text evidence="2">Complex I is composed of 45 different subunits.</text>
</comment>
<sequence length="142" mass="17282">MGLMKLTGMDKLLYFFRMVKELGGWHAVMRKRYLTDETRVGTLVGEDKYGNKYYENNAYFMPRNRWVEYPVGQWLDYDPSQIPANWYGWLHHQTDKPPKEEKKYKWQLDHEENLTLFPERKCIPYPTTREKIIGWEPTKKKQ</sequence>
<evidence type="ECO:0000256" key="2">
    <source>
        <dbReference type="RuleBase" id="RU363103"/>
    </source>
</evidence>
<organism evidence="3 4">
    <name type="scientific">Gnathostoma spinigerum</name>
    <dbReference type="NCBI Taxonomy" id="75299"/>
    <lineage>
        <taxon>Eukaryota</taxon>
        <taxon>Metazoa</taxon>
        <taxon>Ecdysozoa</taxon>
        <taxon>Nematoda</taxon>
        <taxon>Chromadorea</taxon>
        <taxon>Rhabditida</taxon>
        <taxon>Spirurina</taxon>
        <taxon>Gnathostomatomorpha</taxon>
        <taxon>Gnathostomatoidea</taxon>
        <taxon>Gnathostomatidae</taxon>
        <taxon>Gnathostoma</taxon>
    </lineage>
</organism>
<dbReference type="PANTHER" id="PTHR12910">
    <property type="entry name" value="NADH-UBIQUINONE OXIDOREDUCTASE SUBUNIT B17.2"/>
    <property type="match status" value="1"/>
</dbReference>
<evidence type="ECO:0000256" key="1">
    <source>
        <dbReference type="ARBA" id="ARBA00007355"/>
    </source>
</evidence>
<keyword evidence="2" id="KW-0679">Respiratory chain</keyword>
<dbReference type="AlphaFoldDB" id="A0ABD6E499"/>
<keyword evidence="4" id="KW-1185">Reference proteome</keyword>
<keyword evidence="2" id="KW-0813">Transport</keyword>
<dbReference type="EMBL" id="JBGFUD010000142">
    <property type="protein sequence ID" value="MFH4973801.1"/>
    <property type="molecule type" value="Genomic_DNA"/>
</dbReference>
<name>A0ABD6E499_9BILA</name>
<keyword evidence="2" id="KW-0249">Electron transport</keyword>
<dbReference type="PANTHER" id="PTHR12910:SF2">
    <property type="entry name" value="NADH DEHYDROGENASE [UBIQUINONE] 1 ALPHA SUBCOMPLEX SUBUNIT 12"/>
    <property type="match status" value="1"/>
</dbReference>
<evidence type="ECO:0000313" key="4">
    <source>
        <dbReference type="Proteomes" id="UP001608902"/>
    </source>
</evidence>
<reference evidence="3 4" key="1">
    <citation type="submission" date="2024-08" db="EMBL/GenBank/DDBJ databases">
        <title>Gnathostoma spinigerum genome.</title>
        <authorList>
            <person name="Gonzalez-Bertolin B."/>
            <person name="Monzon S."/>
            <person name="Zaballos A."/>
            <person name="Jimenez P."/>
            <person name="Dekumyoy P."/>
            <person name="Varona S."/>
            <person name="Cuesta I."/>
            <person name="Sumanam S."/>
            <person name="Adisakwattana P."/>
            <person name="Gasser R.B."/>
            <person name="Hernandez-Gonzalez A."/>
            <person name="Young N.D."/>
            <person name="Perteguer M.J."/>
        </authorList>
    </citation>
    <scope>NUCLEOTIDE SEQUENCE [LARGE SCALE GENOMIC DNA]</scope>
    <source>
        <strain evidence="3">AL3</strain>
        <tissue evidence="3">Liver</tissue>
    </source>
</reference>
<dbReference type="Pfam" id="PF05071">
    <property type="entry name" value="NDUFA12"/>
    <property type="match status" value="1"/>
</dbReference>
<protein>
    <recommendedName>
        <fullName evidence="2">NADH dehydrogenase [ubiquinone] 1 alpha subcomplex subunit 12</fullName>
    </recommendedName>
</protein>
<keyword evidence="2" id="KW-0999">Mitochondrion inner membrane</keyword>
<dbReference type="GO" id="GO:0005743">
    <property type="term" value="C:mitochondrial inner membrane"/>
    <property type="evidence" value="ECO:0007669"/>
    <property type="project" value="UniProtKB-SubCell"/>
</dbReference>
<evidence type="ECO:0000313" key="3">
    <source>
        <dbReference type="EMBL" id="MFH4973801.1"/>
    </source>
</evidence>
<keyword evidence="2" id="KW-0496">Mitochondrion</keyword>
<proteinExistence type="inferred from homology"/>